<dbReference type="Pfam" id="PF02687">
    <property type="entry name" value="FtsX"/>
    <property type="match status" value="1"/>
</dbReference>
<dbReference type="AlphaFoldDB" id="A0A6N8U8G5"/>
<evidence type="ECO:0000256" key="4">
    <source>
        <dbReference type="ARBA" id="ARBA00022989"/>
    </source>
</evidence>
<dbReference type="InterPro" id="IPR003838">
    <property type="entry name" value="ABC3_permease_C"/>
</dbReference>
<evidence type="ECO:0000313" key="9">
    <source>
        <dbReference type="Proteomes" id="UP000434036"/>
    </source>
</evidence>
<comment type="subcellular location">
    <subcellularLocation>
        <location evidence="1">Cell membrane</location>
        <topology evidence="1">Multi-pass membrane protein</topology>
    </subcellularLocation>
</comment>
<comment type="caution">
    <text evidence="8">The sequence shown here is derived from an EMBL/GenBank/DDBJ whole genome shotgun (WGS) entry which is preliminary data.</text>
</comment>
<organism evidence="8 9">
    <name type="scientific">Copranaerobaculum intestinale</name>
    <dbReference type="NCBI Taxonomy" id="2692629"/>
    <lineage>
        <taxon>Bacteria</taxon>
        <taxon>Bacillati</taxon>
        <taxon>Bacillota</taxon>
        <taxon>Erysipelotrichia</taxon>
        <taxon>Erysipelotrichales</taxon>
        <taxon>Erysipelotrichaceae</taxon>
        <taxon>Copranaerobaculum</taxon>
    </lineage>
</organism>
<evidence type="ECO:0000256" key="6">
    <source>
        <dbReference type="SAM" id="Phobius"/>
    </source>
</evidence>
<protein>
    <submittedName>
        <fullName evidence="8">FtsX-like permease family protein</fullName>
    </submittedName>
</protein>
<dbReference type="Proteomes" id="UP000434036">
    <property type="component" value="Unassembled WGS sequence"/>
</dbReference>
<dbReference type="InterPro" id="IPR050250">
    <property type="entry name" value="Macrolide_Exporter_MacB"/>
</dbReference>
<dbReference type="PANTHER" id="PTHR30572">
    <property type="entry name" value="MEMBRANE COMPONENT OF TRANSPORTER-RELATED"/>
    <property type="match status" value="1"/>
</dbReference>
<dbReference type="PANTHER" id="PTHR30572:SF9">
    <property type="entry name" value="ABC TRANSPORTER PERMEASE PROTEIN"/>
    <property type="match status" value="1"/>
</dbReference>
<feature type="transmembrane region" description="Helical" evidence="6">
    <location>
        <begin position="328"/>
        <end position="350"/>
    </location>
</feature>
<dbReference type="GO" id="GO:0005886">
    <property type="term" value="C:plasma membrane"/>
    <property type="evidence" value="ECO:0007669"/>
    <property type="project" value="UniProtKB-SubCell"/>
</dbReference>
<sequence length="421" mass="46208">MYVIKNAFKNLIRNKNRNMLLGIIILSIIFTIAASMIINKTSEQAIRYYKAKFGAEVTMTNVSGNKENQVPLSAEKLLSFSDSKYIQSKIYTAQIAVIPKDLKVLSDSGHQAEGSMAAKAYVKGSNDPSVNDAFAKGLKKITAGAMYQNKNECIISNEFAMLNGLKPRDTITVISSIKDQPMPITLRITGIYEDKSINQENEVSSSLFQPLNDIYTGFNTVADSEIFQTYGTLDVKMALKDPNLLEKFKAELRTKGLPEYYSVSVDEDTYQNMAAPIEKIAGISNKVMLGVFGCGGLILLLLSLMTVRERKYEIGVLRAMGMKKSKAALGLLTESIAIVGLCLVMGLGIAKTAQTQLSKAVISAHITEKTAQKQIIREVQLGFNDFTMITLASLGLVLLSSISGVLFVTRYEPSKILSERN</sequence>
<proteinExistence type="predicted"/>
<evidence type="ECO:0000256" key="2">
    <source>
        <dbReference type="ARBA" id="ARBA00022475"/>
    </source>
</evidence>
<evidence type="ECO:0000256" key="3">
    <source>
        <dbReference type="ARBA" id="ARBA00022692"/>
    </source>
</evidence>
<evidence type="ECO:0000256" key="1">
    <source>
        <dbReference type="ARBA" id="ARBA00004651"/>
    </source>
</evidence>
<name>A0A6N8U8G5_9FIRM</name>
<dbReference type="GO" id="GO:0022857">
    <property type="term" value="F:transmembrane transporter activity"/>
    <property type="evidence" value="ECO:0007669"/>
    <property type="project" value="TreeGrafter"/>
</dbReference>
<keyword evidence="3 6" id="KW-0812">Transmembrane</keyword>
<feature type="domain" description="ABC3 transporter permease C-terminal" evidence="7">
    <location>
        <begin position="288"/>
        <end position="413"/>
    </location>
</feature>
<keyword evidence="9" id="KW-1185">Reference proteome</keyword>
<feature type="transmembrane region" description="Helical" evidence="6">
    <location>
        <begin position="20"/>
        <end position="38"/>
    </location>
</feature>
<accession>A0A6N8U8G5</accession>
<reference evidence="8 9" key="2">
    <citation type="submission" date="2020-01" db="EMBL/GenBank/DDBJ databases">
        <title>Clostridiaceae sp. nov. isolated from the gut of human by culturomics.</title>
        <authorList>
            <person name="Chang Y."/>
        </authorList>
    </citation>
    <scope>NUCLEOTIDE SEQUENCE [LARGE SCALE GENOMIC DNA]</scope>
    <source>
        <strain evidence="8 9">DONG20-135</strain>
    </source>
</reference>
<evidence type="ECO:0000259" key="7">
    <source>
        <dbReference type="Pfam" id="PF02687"/>
    </source>
</evidence>
<dbReference type="RefSeq" id="WP_160625081.1">
    <property type="nucleotide sequence ID" value="NZ_WUUQ01000002.1"/>
</dbReference>
<keyword evidence="4 6" id="KW-1133">Transmembrane helix</keyword>
<feature type="transmembrane region" description="Helical" evidence="6">
    <location>
        <begin position="386"/>
        <end position="408"/>
    </location>
</feature>
<keyword evidence="5 6" id="KW-0472">Membrane</keyword>
<dbReference type="EMBL" id="WUUQ01000002">
    <property type="protein sequence ID" value="MXQ73644.1"/>
    <property type="molecule type" value="Genomic_DNA"/>
</dbReference>
<gene>
    <name evidence="8" type="ORF">GSF08_06810</name>
</gene>
<evidence type="ECO:0000313" key="8">
    <source>
        <dbReference type="EMBL" id="MXQ73644.1"/>
    </source>
</evidence>
<evidence type="ECO:0000256" key="5">
    <source>
        <dbReference type="ARBA" id="ARBA00023136"/>
    </source>
</evidence>
<feature type="transmembrane region" description="Helical" evidence="6">
    <location>
        <begin position="287"/>
        <end position="307"/>
    </location>
</feature>
<reference evidence="8 9" key="1">
    <citation type="submission" date="2019-12" db="EMBL/GenBank/DDBJ databases">
        <authorList>
            <person name="Yang R."/>
        </authorList>
    </citation>
    <scope>NUCLEOTIDE SEQUENCE [LARGE SCALE GENOMIC DNA]</scope>
    <source>
        <strain evidence="8 9">DONG20-135</strain>
    </source>
</reference>
<keyword evidence="2" id="KW-1003">Cell membrane</keyword>